<feature type="chain" id="PRO_5004895574" evidence="2">
    <location>
        <begin position="24"/>
        <end position="979"/>
    </location>
</feature>
<keyword evidence="4" id="KW-1185">Reference proteome</keyword>
<dbReference type="HOGENOM" id="CLU_303834_0_0_1"/>
<keyword evidence="2" id="KW-0732">Signal</keyword>
<feature type="compositionally biased region" description="Basic residues" evidence="1">
    <location>
        <begin position="423"/>
        <end position="433"/>
    </location>
</feature>
<reference evidence="3 4" key="1">
    <citation type="submission" date="2013-05" db="EMBL/GenBank/DDBJ databases">
        <title>Drechslerella stenobrocha genome reveals carnivorous origination and mechanical trapping mechanism of predatory fungi.</title>
        <authorList>
            <person name="Liu X."/>
            <person name="Zhang W."/>
            <person name="Liu K."/>
        </authorList>
    </citation>
    <scope>NUCLEOTIDE SEQUENCE [LARGE SCALE GENOMIC DNA]</scope>
    <source>
        <strain evidence="3 4">248</strain>
    </source>
</reference>
<feature type="region of interest" description="Disordered" evidence="1">
    <location>
        <begin position="886"/>
        <end position="979"/>
    </location>
</feature>
<evidence type="ECO:0000256" key="1">
    <source>
        <dbReference type="SAM" id="MobiDB-lite"/>
    </source>
</evidence>
<feature type="compositionally biased region" description="Basic and acidic residues" evidence="1">
    <location>
        <begin position="394"/>
        <end position="408"/>
    </location>
</feature>
<feature type="region of interest" description="Disordered" evidence="1">
    <location>
        <begin position="388"/>
        <end position="469"/>
    </location>
</feature>
<feature type="compositionally biased region" description="Basic and acidic residues" evidence="1">
    <location>
        <begin position="886"/>
        <end position="899"/>
    </location>
</feature>
<accession>W7HV91</accession>
<dbReference type="Proteomes" id="UP000024837">
    <property type="component" value="Unassembled WGS sequence"/>
</dbReference>
<evidence type="ECO:0000313" key="3">
    <source>
        <dbReference type="EMBL" id="EWC47449.1"/>
    </source>
</evidence>
<feature type="signal peptide" evidence="2">
    <location>
        <begin position="1"/>
        <end position="23"/>
    </location>
</feature>
<feature type="region of interest" description="Disordered" evidence="1">
    <location>
        <begin position="550"/>
        <end position="573"/>
    </location>
</feature>
<organism evidence="3 4">
    <name type="scientific">Drechslerella stenobrocha 248</name>
    <dbReference type="NCBI Taxonomy" id="1043628"/>
    <lineage>
        <taxon>Eukaryota</taxon>
        <taxon>Fungi</taxon>
        <taxon>Dikarya</taxon>
        <taxon>Ascomycota</taxon>
        <taxon>Pezizomycotina</taxon>
        <taxon>Orbiliomycetes</taxon>
        <taxon>Orbiliales</taxon>
        <taxon>Orbiliaceae</taxon>
        <taxon>Drechslerella</taxon>
    </lineage>
</organism>
<feature type="region of interest" description="Disordered" evidence="1">
    <location>
        <begin position="62"/>
        <end position="89"/>
    </location>
</feature>
<proteinExistence type="predicted"/>
<feature type="compositionally biased region" description="Acidic residues" evidence="1">
    <location>
        <begin position="454"/>
        <end position="469"/>
    </location>
</feature>
<gene>
    <name evidence="3" type="ORF">DRE_00417</name>
</gene>
<evidence type="ECO:0000313" key="4">
    <source>
        <dbReference type="Proteomes" id="UP000024837"/>
    </source>
</evidence>
<feature type="compositionally biased region" description="Basic and acidic residues" evidence="1">
    <location>
        <begin position="967"/>
        <end position="979"/>
    </location>
</feature>
<dbReference type="OrthoDB" id="5337308at2759"/>
<feature type="compositionally biased region" description="Low complexity" evidence="1">
    <location>
        <begin position="300"/>
        <end position="310"/>
    </location>
</feature>
<feature type="compositionally biased region" description="Polar residues" evidence="1">
    <location>
        <begin position="434"/>
        <end position="446"/>
    </location>
</feature>
<dbReference type="EMBL" id="KI966410">
    <property type="protein sequence ID" value="EWC47449.1"/>
    <property type="molecule type" value="Genomic_DNA"/>
</dbReference>
<feature type="region of interest" description="Disordered" evidence="1">
    <location>
        <begin position="290"/>
        <end position="313"/>
    </location>
</feature>
<sequence>MYHRWYIIAIAVLCIFIYSRTKGDSAAWEDLRGLLAGSRRGHGLGPLSTGWQKGHRAHIPSPWELRKRNSDTDDDIQYDPSSADGDTDDFYAESKKTGEKYYSGIPGYSPPKWWDSVWQGWTVRTSEARPEDLSPEGSELVMKEENNYRYETEEQISTAFEEDPSIRGALAGIGYTPGKMSNEVIISNVDNPSTGLYIISADLDRGGLAIFSQWKDSDEGRPVERKFSEVLWRVWHTEVTNGPTLVLPITPIRRVRDLNYIMVRGIVNLESRLIFNRVFRKMGKKGRVKGVYKRRRTEPEPTGAPAAAETSNSPERVHFGFRLTLQATDTDPDVQECFNSILGTPNGKGPARMLNDHRIALGGKQVVALTLFKRFRGSPVNLAYKLGMLPSDYRPPRPAKDSTAKRSLDFSLYSGHKGELARPRAHKRVKRASPSRSNKVQPTTSPAKERTESNDEDASYLGPSDEDDISYLDAVDDDSISYLGPADTDVDSEALSWEELPNRGGADSPYRTLGRAENDNAGAWLRATKNDNGDDDARSWMEGDDDWVEAEASGANGSGSRAPGPGANQEVSQDEYDTFLKPRPYDEVVNAGFSIRLQKPLAEDVSEKGSNIIIEARNNYEIVSKPITLSNAVLHNQALQISFTPYVWQAARIGEESYAPQSDDQSSKTEGHVEIPGNFQRVEVNNPVPLPQHGAGGGGKGELFGFLVARESGLLVIDTAFKTKDAGNPVESRPSEIIYRVWYDEAMRSNSAARMSLRLKLRSMKTIILSNVINTEVLFYLPYMTEMLRKTNEDPARQRVYTVWQDQAKGIFVRGSIFQLDSSDTNAQTYEMFNFFLGCQICKPISRMVFEHRLALGNIEIQWIRVFQPQGQKGMTIMYGLGPRMSDETARSQAEEAVSKKAAAGNRFPPPQPPAHSGGLVRKPKVTVQRKPDNGPAHSGGLVRRPRVTVQRKPDNSNSRRPRGGNRQREGRGGSDNDV</sequence>
<protein>
    <submittedName>
        <fullName evidence="3">Uncharacterized protein</fullName>
    </submittedName>
</protein>
<dbReference type="AlphaFoldDB" id="W7HV91"/>
<evidence type="ECO:0000256" key="2">
    <source>
        <dbReference type="SAM" id="SignalP"/>
    </source>
</evidence>
<feature type="region of interest" description="Disordered" evidence="1">
    <location>
        <begin position="493"/>
        <end position="515"/>
    </location>
</feature>
<name>W7HV91_9PEZI</name>